<dbReference type="GO" id="GO:0006508">
    <property type="term" value="P:proteolysis"/>
    <property type="evidence" value="ECO:0007669"/>
    <property type="project" value="UniProtKB-KW"/>
</dbReference>
<organism evidence="8 9">
    <name type="scientific">Pseudo-nitzschia multistriata</name>
    <dbReference type="NCBI Taxonomy" id="183589"/>
    <lineage>
        <taxon>Eukaryota</taxon>
        <taxon>Sar</taxon>
        <taxon>Stramenopiles</taxon>
        <taxon>Ochrophyta</taxon>
        <taxon>Bacillariophyta</taxon>
        <taxon>Bacillariophyceae</taxon>
        <taxon>Bacillariophycidae</taxon>
        <taxon>Bacillariales</taxon>
        <taxon>Bacillariaceae</taxon>
        <taxon>Pseudo-nitzschia</taxon>
    </lineage>
</organism>
<evidence type="ECO:0000259" key="7">
    <source>
        <dbReference type="Pfam" id="PF17815"/>
    </source>
</evidence>
<dbReference type="InterPro" id="IPR001940">
    <property type="entry name" value="Peptidase_S1C"/>
</dbReference>
<proteinExistence type="inferred from homology"/>
<sequence>MKGLPFLAYLFSIAINSSSNNGSGDNILGSTYKSNKGNGGFSSSNNDPMSIKGNGVCLVEVARVEWNPIQPWQRSPQSKSSGTAFVIEGEQLLTNAHVVKSAIDIRVRPHGSTRRFPAQVVCYAPDVDLALLELVGESEKADFFGHPSAGEADGDEEEERIAKRRRTTKSLEFATELPGLQETVHVVGFPTGGRTICVTEGVVSRIDLYNRIVAIQVDSAINPGNSGGPAFNSKGQVTGVAFRKRISTKSQKVDNIGYLIPAVLVRAFLGRVDREKGTYQLSGTIPYRCHSLENHSLRLAHGVPDFVHGILITSVADAVTESTEDGTSAEESPLQLQPGDILTKIDDSPVADDGQVVLRGDELIHHAYLMRIKQKDESVIFTVYRGGKHIVCDPYFLKDIQPIIPRWGGVDYMPNYLILGSLVLLPLFLELKNFKQCGHLLKADCIQSYWRWPREWEGKEGLVVLTEIFAHELSFSYSRPWRRVVSYNGEKIKSLGHLQKLWNASCSTVTTSVEQKEAERTLTFVRLELENDDDIVFEVEAAMKAQEEVMATHAISKPYNILPRNPNYI</sequence>
<dbReference type="SUPFAM" id="SSF50494">
    <property type="entry name" value="Trypsin-like serine proteases"/>
    <property type="match status" value="1"/>
</dbReference>
<dbReference type="InterPro" id="IPR009003">
    <property type="entry name" value="Peptidase_S1_PA"/>
</dbReference>
<feature type="domain" description="Protease Do-like PDZ" evidence="7">
    <location>
        <begin position="410"/>
        <end position="558"/>
    </location>
</feature>
<dbReference type="OrthoDB" id="4217619at2759"/>
<dbReference type="InterPro" id="IPR041517">
    <property type="entry name" value="DEGP_PDZ"/>
</dbReference>
<dbReference type="Gene3D" id="2.40.10.10">
    <property type="entry name" value="Trypsin-like serine proteases"/>
    <property type="match status" value="2"/>
</dbReference>
<dbReference type="Proteomes" id="UP000291116">
    <property type="component" value="Unassembled WGS sequence"/>
</dbReference>
<dbReference type="InterPro" id="IPR043504">
    <property type="entry name" value="Peptidase_S1_PA_chymotrypsin"/>
</dbReference>
<protein>
    <recommendedName>
        <fullName evidence="7">Protease Do-like PDZ domain-containing protein</fullName>
    </recommendedName>
</protein>
<keyword evidence="9" id="KW-1185">Reference proteome</keyword>
<name>A0A448ZPP2_9STRA</name>
<reference evidence="8 9" key="1">
    <citation type="submission" date="2019-01" db="EMBL/GenBank/DDBJ databases">
        <authorList>
            <person name="Ferrante I. M."/>
        </authorList>
    </citation>
    <scope>NUCLEOTIDE SEQUENCE [LARGE SCALE GENOMIC DNA]</scope>
    <source>
        <strain evidence="8 9">B856</strain>
    </source>
</reference>
<keyword evidence="4" id="KW-0720">Serine protease</keyword>
<dbReference type="PRINTS" id="PR00834">
    <property type="entry name" value="PROTEASES2C"/>
</dbReference>
<dbReference type="Pfam" id="PF13365">
    <property type="entry name" value="Trypsin_2"/>
    <property type="match status" value="1"/>
</dbReference>
<dbReference type="EMBL" id="CAACVS010000603">
    <property type="protein sequence ID" value="VEU44005.1"/>
    <property type="molecule type" value="Genomic_DNA"/>
</dbReference>
<dbReference type="InterPro" id="IPR046449">
    <property type="entry name" value="DEGP_PDZ_sf"/>
</dbReference>
<dbReference type="Pfam" id="PF17815">
    <property type="entry name" value="PDZ_3"/>
    <property type="match status" value="1"/>
</dbReference>
<dbReference type="SUPFAM" id="SSF50156">
    <property type="entry name" value="PDZ domain-like"/>
    <property type="match status" value="1"/>
</dbReference>
<dbReference type="AlphaFoldDB" id="A0A448ZPP2"/>
<dbReference type="PANTHER" id="PTHR45980:SF9">
    <property type="entry name" value="PROTEASE DO-LIKE 10, MITOCHONDRIAL-RELATED"/>
    <property type="match status" value="1"/>
</dbReference>
<keyword evidence="3" id="KW-0378">Hydrolase</keyword>
<evidence type="ECO:0000313" key="8">
    <source>
        <dbReference type="EMBL" id="VEU44005.1"/>
    </source>
</evidence>
<feature type="region of interest" description="Disordered" evidence="6">
    <location>
        <begin position="143"/>
        <end position="162"/>
    </location>
</feature>
<evidence type="ECO:0000256" key="3">
    <source>
        <dbReference type="ARBA" id="ARBA00022801"/>
    </source>
</evidence>
<dbReference type="Gene3D" id="3.20.190.20">
    <property type="match status" value="1"/>
</dbReference>
<dbReference type="PANTHER" id="PTHR45980">
    <property type="match status" value="1"/>
</dbReference>
<evidence type="ECO:0000256" key="6">
    <source>
        <dbReference type="SAM" id="MobiDB-lite"/>
    </source>
</evidence>
<evidence type="ECO:0000256" key="1">
    <source>
        <dbReference type="ARBA" id="ARBA00010541"/>
    </source>
</evidence>
<keyword evidence="5" id="KW-0843">Virulence</keyword>
<evidence type="ECO:0000313" key="9">
    <source>
        <dbReference type="Proteomes" id="UP000291116"/>
    </source>
</evidence>
<comment type="similarity">
    <text evidence="1">Belongs to the peptidase S1C family.</text>
</comment>
<evidence type="ECO:0000256" key="5">
    <source>
        <dbReference type="ARBA" id="ARBA00023026"/>
    </source>
</evidence>
<evidence type="ECO:0000256" key="4">
    <source>
        <dbReference type="ARBA" id="ARBA00022825"/>
    </source>
</evidence>
<dbReference type="GO" id="GO:0004252">
    <property type="term" value="F:serine-type endopeptidase activity"/>
    <property type="evidence" value="ECO:0007669"/>
    <property type="project" value="InterPro"/>
</dbReference>
<gene>
    <name evidence="8" type="ORF">PSNMU_V1.4_AUG-EV-PASAV3_0109690</name>
</gene>
<evidence type="ECO:0000256" key="2">
    <source>
        <dbReference type="ARBA" id="ARBA00022670"/>
    </source>
</evidence>
<dbReference type="InterPro" id="IPR036034">
    <property type="entry name" value="PDZ_sf"/>
</dbReference>
<dbReference type="Gene3D" id="2.30.42.10">
    <property type="match status" value="1"/>
</dbReference>
<accession>A0A448ZPP2</accession>
<keyword evidence="2" id="KW-0645">Protease</keyword>